<proteinExistence type="predicted"/>
<evidence type="ECO:0000313" key="5">
    <source>
        <dbReference type="Proteomes" id="UP001501094"/>
    </source>
</evidence>
<protein>
    <submittedName>
        <fullName evidence="4">Heparinase II/III family protein</fullName>
    </submittedName>
</protein>
<feature type="domain" description="Heparinase II/III-like C-terminal" evidence="3">
    <location>
        <begin position="406"/>
        <end position="566"/>
    </location>
</feature>
<evidence type="ECO:0000256" key="1">
    <source>
        <dbReference type="ARBA" id="ARBA00004196"/>
    </source>
</evidence>
<feature type="region of interest" description="Disordered" evidence="2">
    <location>
        <begin position="259"/>
        <end position="281"/>
    </location>
</feature>
<comment type="subcellular location">
    <subcellularLocation>
        <location evidence="1">Cell envelope</location>
    </subcellularLocation>
</comment>
<organism evidence="4 5">
    <name type="scientific">Myceligenerans crystallogenes</name>
    <dbReference type="NCBI Taxonomy" id="316335"/>
    <lineage>
        <taxon>Bacteria</taxon>
        <taxon>Bacillati</taxon>
        <taxon>Actinomycetota</taxon>
        <taxon>Actinomycetes</taxon>
        <taxon>Micrococcales</taxon>
        <taxon>Promicromonosporaceae</taxon>
        <taxon>Myceligenerans</taxon>
    </lineage>
</organism>
<accession>A0ABN2N1Y3</accession>
<dbReference type="Gene3D" id="1.50.10.100">
    <property type="entry name" value="Chondroitin AC/alginate lyase"/>
    <property type="match status" value="1"/>
</dbReference>
<dbReference type="Pfam" id="PF07940">
    <property type="entry name" value="Hepar_II_III_C"/>
    <property type="match status" value="1"/>
</dbReference>
<dbReference type="Gene3D" id="2.70.98.70">
    <property type="match status" value="1"/>
</dbReference>
<dbReference type="EMBL" id="BAAANL010000001">
    <property type="protein sequence ID" value="GAA1849009.1"/>
    <property type="molecule type" value="Genomic_DNA"/>
</dbReference>
<dbReference type="SUPFAM" id="SSF48230">
    <property type="entry name" value="Chondroitin AC/alginate lyase"/>
    <property type="match status" value="1"/>
</dbReference>
<dbReference type="InterPro" id="IPR008929">
    <property type="entry name" value="Chondroitin_lyas"/>
</dbReference>
<name>A0ABN2N1Y3_9MICO</name>
<dbReference type="InterPro" id="IPR012480">
    <property type="entry name" value="Hepar_II_III_C"/>
</dbReference>
<dbReference type="Proteomes" id="UP001501094">
    <property type="component" value="Unassembled WGS sequence"/>
</dbReference>
<dbReference type="RefSeq" id="WP_344098755.1">
    <property type="nucleotide sequence ID" value="NZ_BAAANL010000001.1"/>
</dbReference>
<comment type="caution">
    <text evidence="4">The sequence shown here is derived from an EMBL/GenBank/DDBJ whole genome shotgun (WGS) entry which is preliminary data.</text>
</comment>
<gene>
    <name evidence="4" type="ORF">GCM10009751_01490</name>
</gene>
<evidence type="ECO:0000313" key="4">
    <source>
        <dbReference type="EMBL" id="GAA1849009.1"/>
    </source>
</evidence>
<keyword evidence="5" id="KW-1185">Reference proteome</keyword>
<evidence type="ECO:0000259" key="3">
    <source>
        <dbReference type="Pfam" id="PF07940"/>
    </source>
</evidence>
<feature type="compositionally biased region" description="Basic and acidic residues" evidence="2">
    <location>
        <begin position="261"/>
        <end position="274"/>
    </location>
</feature>
<reference evidence="4 5" key="1">
    <citation type="journal article" date="2019" name="Int. J. Syst. Evol. Microbiol.">
        <title>The Global Catalogue of Microorganisms (GCM) 10K type strain sequencing project: providing services to taxonomists for standard genome sequencing and annotation.</title>
        <authorList>
            <consortium name="The Broad Institute Genomics Platform"/>
            <consortium name="The Broad Institute Genome Sequencing Center for Infectious Disease"/>
            <person name="Wu L."/>
            <person name="Ma J."/>
        </authorList>
    </citation>
    <scope>NUCLEOTIDE SEQUENCE [LARGE SCALE GENOMIC DNA]</scope>
    <source>
        <strain evidence="4 5">JCM 14326</strain>
    </source>
</reference>
<evidence type="ECO:0000256" key="2">
    <source>
        <dbReference type="SAM" id="MobiDB-lite"/>
    </source>
</evidence>
<sequence length="629" mass="69197">MLPVGDIVDRAFWGSERIGAALRPALDKADAALGTPWPEARASQFARYWRDGDRKDYEGGVVARQHRLTYATLAALHTTDERYLDEAADGVVLLCEQSTWCWAAHDHTNARNGWVVPDVTDPCLDLGAGEVAAQLAWVDHLLGPALDDRAPGVRARVRHEVRRRVLDPFTRRRDWFWLGIDRPPMNWSAWIHGNILPAALVLEPDAARRRHVVGLVEQGIAAYWDSLPADGGIDEGYHYWWQGAARALEAQDLLDWYDGQDPGRRPEHDARESAETAAASDIAERRAGTIRQVVAFPHRMHLGGDWYVGVADSPARPIWTWPWNVVHSWARRAGDDDAARHAASYRRFPEILWDERVTLSRAVLMLADDEWASLPGDAAPPLAGEVWLPKTQVALARSRAGTAAGLAVFVKGGHNGENHNHNDVGEVLVALDGVPVVVDAGKPRYVAGTFGETRYERWPMRSAWHNVPVIRGAEQSAGARFAARDMEVTPGEVWRARLDIAGAYDVDGLAGWRRGVVLDRAAETVTVTDEWEAASGDEPTAWHWLLAGDVALDADGGGAVVRHAAGRADAEVRALRISWDPAAAGAALDVREIDDDELAAVWGEKLTRLSLIARRNNASGTFKTFFGLG</sequence>